<evidence type="ECO:0008006" key="3">
    <source>
        <dbReference type="Google" id="ProtNLM"/>
    </source>
</evidence>
<dbReference type="GeneID" id="136823774"/>
<dbReference type="SUPFAM" id="SSF47072">
    <property type="entry name" value="Cysteine alpha-hairpin motif"/>
    <property type="match status" value="1"/>
</dbReference>
<dbReference type="PANTHER" id="PTHR31278">
    <property type="entry name" value="CHCHD1"/>
    <property type="match status" value="1"/>
</dbReference>
<sequence>MVNLTQQFLARRQTIIYGVKRGKIPLALRPTVPPQTKQAGNPTCLDEMSRLFNCWSASSFEDGKCGKEIANFLTCADKSLADYHKSGRGKKTEWNTEKLNELIRTHTVVKKRGPKEKQVFLNQIIK</sequence>
<accession>A0A7M5WQJ0</accession>
<dbReference type="RefSeq" id="XP_066936044.1">
    <property type="nucleotide sequence ID" value="XM_067079943.1"/>
</dbReference>
<dbReference type="OrthoDB" id="5825849at2759"/>
<reference evidence="1" key="1">
    <citation type="submission" date="2021-01" db="UniProtKB">
        <authorList>
            <consortium name="EnsemblMetazoa"/>
        </authorList>
    </citation>
    <scope>IDENTIFICATION</scope>
</reference>
<dbReference type="GO" id="GO:0005761">
    <property type="term" value="C:mitochondrial ribosome"/>
    <property type="evidence" value="ECO:0007669"/>
    <property type="project" value="InterPro"/>
</dbReference>
<name>A0A7M5WQJ0_9CNID</name>
<organism evidence="1 2">
    <name type="scientific">Clytia hemisphaerica</name>
    <dbReference type="NCBI Taxonomy" id="252671"/>
    <lineage>
        <taxon>Eukaryota</taxon>
        <taxon>Metazoa</taxon>
        <taxon>Cnidaria</taxon>
        <taxon>Hydrozoa</taxon>
        <taxon>Hydroidolina</taxon>
        <taxon>Leptothecata</taxon>
        <taxon>Obeliida</taxon>
        <taxon>Clytiidae</taxon>
        <taxon>Clytia</taxon>
    </lineage>
</organism>
<dbReference type="EnsemblMetazoa" id="CLYHEMT002118.1">
    <property type="protein sequence ID" value="CLYHEMP002118.1"/>
    <property type="gene ID" value="CLYHEMG002118"/>
</dbReference>
<dbReference type="InterPro" id="IPR009069">
    <property type="entry name" value="Cys_alpha_HP_mot_SF"/>
</dbReference>
<dbReference type="InterPro" id="IPR033620">
    <property type="entry name" value="Ribosomal_mS37_met"/>
</dbReference>
<protein>
    <recommendedName>
        <fullName evidence="3">CHCH domain-containing protein</fullName>
    </recommendedName>
</protein>
<proteinExistence type="predicted"/>
<dbReference type="GO" id="GO:0003723">
    <property type="term" value="F:RNA binding"/>
    <property type="evidence" value="ECO:0007669"/>
    <property type="project" value="TreeGrafter"/>
</dbReference>
<evidence type="ECO:0000313" key="1">
    <source>
        <dbReference type="EnsemblMetazoa" id="CLYHEMP002118.1"/>
    </source>
</evidence>
<dbReference type="Proteomes" id="UP000594262">
    <property type="component" value="Unplaced"/>
</dbReference>
<dbReference type="GO" id="GO:0032543">
    <property type="term" value="P:mitochondrial translation"/>
    <property type="evidence" value="ECO:0007669"/>
    <property type="project" value="InterPro"/>
</dbReference>
<evidence type="ECO:0000313" key="2">
    <source>
        <dbReference type="Proteomes" id="UP000594262"/>
    </source>
</evidence>
<keyword evidence="2" id="KW-1185">Reference proteome</keyword>
<dbReference type="PANTHER" id="PTHR31278:SF2">
    <property type="entry name" value="SMALL RIBOSOMAL SUBUNIT PROTEIN MS37"/>
    <property type="match status" value="1"/>
</dbReference>
<dbReference type="AlphaFoldDB" id="A0A7M5WQJ0"/>